<comment type="similarity">
    <text evidence="2">Belongs to the aerobic coproporphyrinogen-III oxidase family.</text>
</comment>
<protein>
    <recommendedName>
        <fullName evidence="4">coproporphyrinogen oxidase</fullName>
        <ecNumber evidence="4">1.3.3.3</ecNumber>
    </recommendedName>
</protein>
<dbReference type="Pfam" id="PF01218">
    <property type="entry name" value="Coprogen_oxidas"/>
    <property type="match status" value="1"/>
</dbReference>
<dbReference type="InterPro" id="IPR001260">
    <property type="entry name" value="Coprogen_oxidase_aer"/>
</dbReference>
<dbReference type="PRINTS" id="PR00073">
    <property type="entry name" value="COPRGNOXDASE"/>
</dbReference>
<dbReference type="GO" id="GO:0004109">
    <property type="term" value="F:coproporphyrinogen oxidase activity"/>
    <property type="evidence" value="ECO:0007669"/>
    <property type="project" value="UniProtKB-EC"/>
</dbReference>
<dbReference type="PANTHER" id="PTHR10755">
    <property type="entry name" value="COPROPORPHYRINOGEN III OXIDASE, MITOCHONDRIAL"/>
    <property type="match status" value="1"/>
</dbReference>
<dbReference type="EMBL" id="CP070608">
    <property type="protein sequence ID" value="QSE96902.1"/>
    <property type="molecule type" value="Genomic_DNA"/>
</dbReference>
<sequence length="306" mass="35352">MKEKITNWFKSLQDSICLELEKADGLEKFHEDLWEREGGGGGRTRVIRNGAIIEKGGVNFSAVHGSLAENISKALGLPQSDFYATGVSIVLHPKNPMVPIIHMNVRYFETTSETGDSTWWFGGGIDLTPHYVDENDAHYFHTELKKVCDKHDSAYYSEFKKWADDYFYIKHRNETRGIGGIFFDRLNEQRGKTKEQLFEFVKDVGSSFAPIYTHFMAKNSSMHFSDEHVKWQKLRRGRYVEFNLVWDKGTKFGLDTDGRTESILMSLPPEADWEYDYQPEKGSAEESTLKSLKKGKEWINLSYDRI</sequence>
<dbReference type="EC" id="1.3.3.3" evidence="4"/>
<dbReference type="InterPro" id="IPR036406">
    <property type="entry name" value="Coprogen_oxidase_aer_sf"/>
</dbReference>
<dbReference type="AlphaFoldDB" id="A0A974WGX0"/>
<accession>A0A974WGX0</accession>
<reference evidence="8" key="1">
    <citation type="submission" date="2021-02" db="EMBL/GenBank/DDBJ databases">
        <title>Fulvivirga sp. S481 isolated from sea water.</title>
        <authorList>
            <person name="Bae S.S."/>
            <person name="Baek K."/>
        </authorList>
    </citation>
    <scope>NUCLEOTIDE SEQUENCE</scope>
    <source>
        <strain evidence="8">S481</strain>
    </source>
</reference>
<evidence type="ECO:0000256" key="4">
    <source>
        <dbReference type="ARBA" id="ARBA00012869"/>
    </source>
</evidence>
<dbReference type="GO" id="GO:0005737">
    <property type="term" value="C:cytoplasm"/>
    <property type="evidence" value="ECO:0007669"/>
    <property type="project" value="TreeGrafter"/>
</dbReference>
<evidence type="ECO:0000256" key="2">
    <source>
        <dbReference type="ARBA" id="ARBA00010644"/>
    </source>
</evidence>
<evidence type="ECO:0000313" key="8">
    <source>
        <dbReference type="EMBL" id="QSE96902.1"/>
    </source>
</evidence>
<keyword evidence="9" id="KW-1185">Reference proteome</keyword>
<dbReference type="RefSeq" id="WP_205721416.1">
    <property type="nucleotide sequence ID" value="NZ_CP070608.1"/>
</dbReference>
<evidence type="ECO:0000256" key="1">
    <source>
        <dbReference type="ARBA" id="ARBA00005168"/>
    </source>
</evidence>
<keyword evidence="5 8" id="KW-0560">Oxidoreductase</keyword>
<gene>
    <name evidence="8" type="primary">hemF</name>
    <name evidence="8" type="ORF">JR347_15075</name>
</gene>
<name>A0A974WGX0_9BACT</name>
<comment type="subunit">
    <text evidence="3">Homodimer.</text>
</comment>
<evidence type="ECO:0000256" key="7">
    <source>
        <dbReference type="ARBA" id="ARBA00023244"/>
    </source>
</evidence>
<dbReference type="KEGG" id="fuv:JR347_15075"/>
<keyword evidence="7" id="KW-0627">Porphyrin biosynthesis</keyword>
<dbReference type="GO" id="GO:0006782">
    <property type="term" value="P:protoporphyrinogen IX biosynthetic process"/>
    <property type="evidence" value="ECO:0007669"/>
    <property type="project" value="TreeGrafter"/>
</dbReference>
<dbReference type="PANTHER" id="PTHR10755:SF0">
    <property type="entry name" value="OXYGEN-DEPENDENT COPROPORPHYRINOGEN-III OXIDASE, MITOCHONDRIAL"/>
    <property type="match status" value="1"/>
</dbReference>
<dbReference type="Proteomes" id="UP000662783">
    <property type="component" value="Chromosome"/>
</dbReference>
<dbReference type="PIRSF" id="PIRSF000166">
    <property type="entry name" value="Coproporphyri_ox"/>
    <property type="match status" value="1"/>
</dbReference>
<dbReference type="InterPro" id="IPR018375">
    <property type="entry name" value="Coprogen_oxidase_CS"/>
</dbReference>
<evidence type="ECO:0000256" key="5">
    <source>
        <dbReference type="ARBA" id="ARBA00023002"/>
    </source>
</evidence>
<comment type="pathway">
    <text evidence="1">Porphyrin-containing compound metabolism; protoporphyrin-IX biosynthesis; protoporphyrinogen-IX from coproporphyrinogen-III (O2 route): step 1/1.</text>
</comment>
<dbReference type="PROSITE" id="PS01021">
    <property type="entry name" value="COPROGEN_OXIDASE"/>
    <property type="match status" value="1"/>
</dbReference>
<organism evidence="8 9">
    <name type="scientific">Fulvivirga lutea</name>
    <dbReference type="NCBI Taxonomy" id="2810512"/>
    <lineage>
        <taxon>Bacteria</taxon>
        <taxon>Pseudomonadati</taxon>
        <taxon>Bacteroidota</taxon>
        <taxon>Cytophagia</taxon>
        <taxon>Cytophagales</taxon>
        <taxon>Fulvivirgaceae</taxon>
        <taxon>Fulvivirga</taxon>
    </lineage>
</organism>
<dbReference type="SUPFAM" id="SSF102886">
    <property type="entry name" value="Coproporphyrinogen III oxidase"/>
    <property type="match status" value="1"/>
</dbReference>
<evidence type="ECO:0000313" key="9">
    <source>
        <dbReference type="Proteomes" id="UP000662783"/>
    </source>
</evidence>
<evidence type="ECO:0000256" key="3">
    <source>
        <dbReference type="ARBA" id="ARBA00011738"/>
    </source>
</evidence>
<dbReference type="Gene3D" id="3.40.1500.10">
    <property type="entry name" value="Coproporphyrinogen III oxidase, aerobic"/>
    <property type="match status" value="1"/>
</dbReference>
<evidence type="ECO:0000256" key="6">
    <source>
        <dbReference type="ARBA" id="ARBA00023133"/>
    </source>
</evidence>
<proteinExistence type="inferred from homology"/>
<keyword evidence="6" id="KW-0350">Heme biosynthesis</keyword>
<dbReference type="NCBIfam" id="NF003727">
    <property type="entry name" value="PRK05330.1"/>
    <property type="match status" value="1"/>
</dbReference>